<dbReference type="GO" id="GO:0003700">
    <property type="term" value="F:DNA-binding transcription factor activity"/>
    <property type="evidence" value="ECO:0007669"/>
    <property type="project" value="InterPro"/>
</dbReference>
<accession>A0AAF3EC13</accession>
<keyword evidence="8" id="KW-0539">Nucleus</keyword>
<keyword evidence="3" id="KW-0862">Zinc</keyword>
<evidence type="ECO:0000256" key="8">
    <source>
        <dbReference type="ARBA" id="ARBA00023242"/>
    </source>
</evidence>
<feature type="domain" description="NR LBD" evidence="10">
    <location>
        <begin position="186"/>
        <end position="429"/>
    </location>
</feature>
<name>A0AAF3EC13_9BILA</name>
<keyword evidence="6" id="KW-0804">Transcription</keyword>
<reference evidence="12" key="1">
    <citation type="submission" date="2024-02" db="UniProtKB">
        <authorList>
            <consortium name="WormBaseParasite"/>
        </authorList>
    </citation>
    <scope>IDENTIFICATION</scope>
</reference>
<evidence type="ECO:0000259" key="10">
    <source>
        <dbReference type="PROSITE" id="PS51843"/>
    </source>
</evidence>
<dbReference type="SMART" id="SM00399">
    <property type="entry name" value="ZnF_C4"/>
    <property type="match status" value="1"/>
</dbReference>
<evidence type="ECO:0000256" key="5">
    <source>
        <dbReference type="ARBA" id="ARBA00023125"/>
    </source>
</evidence>
<evidence type="ECO:0000256" key="2">
    <source>
        <dbReference type="ARBA" id="ARBA00022771"/>
    </source>
</evidence>
<evidence type="ECO:0000259" key="9">
    <source>
        <dbReference type="PROSITE" id="PS51030"/>
    </source>
</evidence>
<dbReference type="PROSITE" id="PS51843">
    <property type="entry name" value="NR_LBD"/>
    <property type="match status" value="1"/>
</dbReference>
<dbReference type="Gene3D" id="3.30.50.10">
    <property type="entry name" value="Erythroid Transcription Factor GATA-1, subunit A"/>
    <property type="match status" value="1"/>
</dbReference>
<dbReference type="SMART" id="SM00430">
    <property type="entry name" value="HOLI"/>
    <property type="match status" value="1"/>
</dbReference>
<dbReference type="Pfam" id="PF00104">
    <property type="entry name" value="Hormone_recep"/>
    <property type="match status" value="1"/>
</dbReference>
<dbReference type="GO" id="GO:0008270">
    <property type="term" value="F:zinc ion binding"/>
    <property type="evidence" value="ECO:0007669"/>
    <property type="project" value="UniProtKB-KW"/>
</dbReference>
<keyword evidence="7" id="KW-0675">Receptor</keyword>
<dbReference type="SUPFAM" id="SSF57716">
    <property type="entry name" value="Glucocorticoid receptor-like (DNA-binding domain)"/>
    <property type="match status" value="1"/>
</dbReference>
<dbReference type="InterPro" id="IPR035500">
    <property type="entry name" value="NHR-like_dom_sf"/>
</dbReference>
<proteinExistence type="predicted"/>
<dbReference type="WBParaSite" id="MBELARI_LOCUS11496">
    <property type="protein sequence ID" value="MBELARI_LOCUS11496"/>
    <property type="gene ID" value="MBELARI_LOCUS11496"/>
</dbReference>
<keyword evidence="4" id="KW-0805">Transcription regulation</keyword>
<dbReference type="InterPro" id="IPR001628">
    <property type="entry name" value="Znf_hrmn_rcpt"/>
</dbReference>
<protein>
    <submittedName>
        <fullName evidence="12">Nuclear receptor domain-containing protein</fullName>
    </submittedName>
</protein>
<keyword evidence="1" id="KW-0479">Metal-binding</keyword>
<dbReference type="Proteomes" id="UP000887575">
    <property type="component" value="Unassembled WGS sequence"/>
</dbReference>
<keyword evidence="2" id="KW-0863">Zinc-finger</keyword>
<evidence type="ECO:0000313" key="11">
    <source>
        <dbReference type="Proteomes" id="UP000887575"/>
    </source>
</evidence>
<dbReference type="AlphaFoldDB" id="A0AAF3EC13"/>
<evidence type="ECO:0000256" key="1">
    <source>
        <dbReference type="ARBA" id="ARBA00022723"/>
    </source>
</evidence>
<feature type="domain" description="Nuclear receptor" evidence="9">
    <location>
        <begin position="15"/>
        <end position="94"/>
    </location>
</feature>
<evidence type="ECO:0000256" key="7">
    <source>
        <dbReference type="ARBA" id="ARBA00023170"/>
    </source>
</evidence>
<dbReference type="Pfam" id="PF00105">
    <property type="entry name" value="zf-C4"/>
    <property type="match status" value="1"/>
</dbReference>
<keyword evidence="11" id="KW-1185">Reference proteome</keyword>
<dbReference type="Gene3D" id="1.10.565.10">
    <property type="entry name" value="Retinoid X Receptor"/>
    <property type="match status" value="1"/>
</dbReference>
<keyword evidence="5" id="KW-0238">DNA-binding</keyword>
<dbReference type="GO" id="GO:0043565">
    <property type="term" value="F:sequence-specific DNA binding"/>
    <property type="evidence" value="ECO:0007669"/>
    <property type="project" value="InterPro"/>
</dbReference>
<dbReference type="PANTHER" id="PTHR47630">
    <property type="entry name" value="NUCLEAR HORMONE RECEPTOR FAMILY-RELATED-RELATED"/>
    <property type="match status" value="1"/>
</dbReference>
<dbReference type="PRINTS" id="PR00047">
    <property type="entry name" value="STROIDFINGER"/>
</dbReference>
<dbReference type="PROSITE" id="PS51030">
    <property type="entry name" value="NUCLEAR_REC_DBD_2"/>
    <property type="match status" value="1"/>
</dbReference>
<evidence type="ECO:0000313" key="12">
    <source>
        <dbReference type="WBParaSite" id="MBELARI_LOCUS11496"/>
    </source>
</evidence>
<dbReference type="InterPro" id="IPR000536">
    <property type="entry name" value="Nucl_hrmn_rcpt_lig-bd"/>
</dbReference>
<evidence type="ECO:0000256" key="3">
    <source>
        <dbReference type="ARBA" id="ARBA00022833"/>
    </source>
</evidence>
<dbReference type="InterPro" id="IPR013088">
    <property type="entry name" value="Znf_NHR/GATA"/>
</dbReference>
<dbReference type="SUPFAM" id="SSF48508">
    <property type="entry name" value="Nuclear receptor ligand-binding domain"/>
    <property type="match status" value="1"/>
</dbReference>
<organism evidence="11 12">
    <name type="scientific">Mesorhabditis belari</name>
    <dbReference type="NCBI Taxonomy" id="2138241"/>
    <lineage>
        <taxon>Eukaryota</taxon>
        <taxon>Metazoa</taxon>
        <taxon>Ecdysozoa</taxon>
        <taxon>Nematoda</taxon>
        <taxon>Chromadorea</taxon>
        <taxon>Rhabditida</taxon>
        <taxon>Rhabditina</taxon>
        <taxon>Rhabditomorpha</taxon>
        <taxon>Rhabditoidea</taxon>
        <taxon>Rhabditidae</taxon>
        <taxon>Mesorhabditinae</taxon>
        <taxon>Mesorhabditis</taxon>
    </lineage>
</organism>
<dbReference type="InterPro" id="IPR052499">
    <property type="entry name" value="C.elegans_NHRs"/>
</dbReference>
<evidence type="ECO:0000256" key="4">
    <source>
        <dbReference type="ARBA" id="ARBA00023015"/>
    </source>
</evidence>
<sequence>MDLVDLTAEYGKTPPEKCRVCGKSPASKIYGSIACASCKIFFLRVCTAGAPVPDCQNFRLCVGPKFLVPGKSRCVACRFEKCIQVGMLPENTARRRGCLLREKRSMIGLKPRGRPKLETQEIDDQPSTSFSLDTREAQLIAKYFSRPLLFSKAPSLDVLRELTNFERLLMSDTVIDLLPHNFEYTMEKMKMMDILWNPTIICPRAPVGYQLYTNYEMPRKYMSTLGGRMFARSLVLFADWFRATPEFWDLNEEDRINLFCRQVLRLNLLNDYYYTHKYQFNDGILSPLYTRLKANEIEEANLEAITDSFLYHMHFGMSVVIPTMRKVEMGDEEFVLIRNIIFFSSGIGLTENGSEIARKAFLKYSNILLEYLKLRFRRETLAIEKFGKLMEIPTYMQWLAQKMDRRFCKMVFMKESGIVGSLPEEIFQRL</sequence>
<evidence type="ECO:0000256" key="6">
    <source>
        <dbReference type="ARBA" id="ARBA00023163"/>
    </source>
</evidence>